<protein>
    <submittedName>
        <fullName evidence="1">Uncharacterized protein</fullName>
    </submittedName>
</protein>
<proteinExistence type="predicted"/>
<evidence type="ECO:0000313" key="2">
    <source>
        <dbReference type="Proteomes" id="UP000807469"/>
    </source>
</evidence>
<gene>
    <name evidence="1" type="ORF">BDN70DRAFT_892614</name>
</gene>
<dbReference type="EMBL" id="MU155166">
    <property type="protein sequence ID" value="KAF9482398.1"/>
    <property type="molecule type" value="Genomic_DNA"/>
</dbReference>
<comment type="caution">
    <text evidence="1">The sequence shown here is derived from an EMBL/GenBank/DDBJ whole genome shotgun (WGS) entry which is preliminary data.</text>
</comment>
<keyword evidence="2" id="KW-1185">Reference proteome</keyword>
<reference evidence="1" key="1">
    <citation type="submission" date="2020-11" db="EMBL/GenBank/DDBJ databases">
        <authorList>
            <consortium name="DOE Joint Genome Institute"/>
            <person name="Ahrendt S."/>
            <person name="Riley R."/>
            <person name="Andreopoulos W."/>
            <person name="Labutti K."/>
            <person name="Pangilinan J."/>
            <person name="Ruiz-Duenas F.J."/>
            <person name="Barrasa J.M."/>
            <person name="Sanchez-Garcia M."/>
            <person name="Camarero S."/>
            <person name="Miyauchi S."/>
            <person name="Serrano A."/>
            <person name="Linde D."/>
            <person name="Babiker R."/>
            <person name="Drula E."/>
            <person name="Ayuso-Fernandez I."/>
            <person name="Pacheco R."/>
            <person name="Padilla G."/>
            <person name="Ferreira P."/>
            <person name="Barriuso J."/>
            <person name="Kellner H."/>
            <person name="Castanera R."/>
            <person name="Alfaro M."/>
            <person name="Ramirez L."/>
            <person name="Pisabarro A.G."/>
            <person name="Kuo A."/>
            <person name="Tritt A."/>
            <person name="Lipzen A."/>
            <person name="He G."/>
            <person name="Yan M."/>
            <person name="Ng V."/>
            <person name="Cullen D."/>
            <person name="Martin F."/>
            <person name="Rosso M.-N."/>
            <person name="Henrissat B."/>
            <person name="Hibbett D."/>
            <person name="Martinez A.T."/>
            <person name="Grigoriev I.V."/>
        </authorList>
    </citation>
    <scope>NUCLEOTIDE SEQUENCE</scope>
    <source>
        <strain evidence="1">CIRM-BRFM 674</strain>
    </source>
</reference>
<name>A0A9P5Z858_9AGAR</name>
<dbReference type="AlphaFoldDB" id="A0A9P5Z858"/>
<accession>A0A9P5Z858</accession>
<evidence type="ECO:0000313" key="1">
    <source>
        <dbReference type="EMBL" id="KAF9482398.1"/>
    </source>
</evidence>
<sequence>MHLMDVIVTNEETKGKPNEVCLASLSHACTPASRRHDALPPSYWLAIQEKRLSGLTMLIDHFSLTLDENSHSEREFLKFRAGYPALYTPPSPALYGGDWLLLILMASNVLEGSNLIGVGQHVPESPGGLQMCIPISQDWPIEVPHRFKAT</sequence>
<organism evidence="1 2">
    <name type="scientific">Pholiota conissans</name>
    <dbReference type="NCBI Taxonomy" id="109636"/>
    <lineage>
        <taxon>Eukaryota</taxon>
        <taxon>Fungi</taxon>
        <taxon>Dikarya</taxon>
        <taxon>Basidiomycota</taxon>
        <taxon>Agaricomycotina</taxon>
        <taxon>Agaricomycetes</taxon>
        <taxon>Agaricomycetidae</taxon>
        <taxon>Agaricales</taxon>
        <taxon>Agaricineae</taxon>
        <taxon>Strophariaceae</taxon>
        <taxon>Pholiota</taxon>
    </lineage>
</organism>
<dbReference type="Proteomes" id="UP000807469">
    <property type="component" value="Unassembled WGS sequence"/>
</dbReference>